<dbReference type="EMBL" id="CM016762">
    <property type="protein sequence ID" value="TMS33257.1"/>
    <property type="molecule type" value="Genomic_DNA"/>
</dbReference>
<evidence type="ECO:0000313" key="2">
    <source>
        <dbReference type="Proteomes" id="UP000298663"/>
    </source>
</evidence>
<reference evidence="1 2" key="1">
    <citation type="journal article" date="2015" name="Genome Biol.">
        <title>Comparative genomics of Steinernema reveals deeply conserved gene regulatory networks.</title>
        <authorList>
            <person name="Dillman A.R."/>
            <person name="Macchietto M."/>
            <person name="Porter C.F."/>
            <person name="Rogers A."/>
            <person name="Williams B."/>
            <person name="Antoshechkin I."/>
            <person name="Lee M.M."/>
            <person name="Goodwin Z."/>
            <person name="Lu X."/>
            <person name="Lewis E.E."/>
            <person name="Goodrich-Blair H."/>
            <person name="Stock S.P."/>
            <person name="Adams B.J."/>
            <person name="Sternberg P.W."/>
            <person name="Mortazavi A."/>
        </authorList>
    </citation>
    <scope>NUCLEOTIDE SEQUENCE [LARGE SCALE GENOMIC DNA]</scope>
    <source>
        <strain evidence="1 2">ALL</strain>
    </source>
</reference>
<dbReference type="EMBL" id="AZBU02000001">
    <property type="protein sequence ID" value="TMS33257.1"/>
    <property type="molecule type" value="Genomic_DNA"/>
</dbReference>
<reference evidence="1 2" key="2">
    <citation type="journal article" date="2019" name="G3 (Bethesda)">
        <title>Hybrid Assembly of the Genome of the Entomopathogenic Nematode Steinernema carpocapsae Identifies the X-Chromosome.</title>
        <authorList>
            <person name="Serra L."/>
            <person name="Macchietto M."/>
            <person name="Macias-Munoz A."/>
            <person name="McGill C.J."/>
            <person name="Rodriguez I.M."/>
            <person name="Rodriguez B."/>
            <person name="Murad R."/>
            <person name="Mortazavi A."/>
        </authorList>
    </citation>
    <scope>NUCLEOTIDE SEQUENCE [LARGE SCALE GENOMIC DNA]</scope>
    <source>
        <strain evidence="1 2">ALL</strain>
    </source>
</reference>
<keyword evidence="2" id="KW-1185">Reference proteome</keyword>
<proteinExistence type="predicted"/>
<sequence length="101" mass="11431">MNFARFSFDIRTNLDGIPTVSLAAHEFRMSCSRHTGTRSFQTFLTRSLVVSLTVSPRGVQTQIWPCRCRRRCRWLSLNRSVQTRVAIALVLAVAVAVASEF</sequence>
<organism evidence="1 2">
    <name type="scientific">Steinernema carpocapsae</name>
    <name type="common">Entomopathogenic nematode</name>
    <dbReference type="NCBI Taxonomy" id="34508"/>
    <lineage>
        <taxon>Eukaryota</taxon>
        <taxon>Metazoa</taxon>
        <taxon>Ecdysozoa</taxon>
        <taxon>Nematoda</taxon>
        <taxon>Chromadorea</taxon>
        <taxon>Rhabditida</taxon>
        <taxon>Tylenchina</taxon>
        <taxon>Panagrolaimomorpha</taxon>
        <taxon>Strongyloidoidea</taxon>
        <taxon>Steinernematidae</taxon>
        <taxon>Steinernema</taxon>
    </lineage>
</organism>
<name>A0A4U8UMC5_STECR</name>
<accession>A0A4U8UMC5</accession>
<dbReference type="AlphaFoldDB" id="A0A4U8UMC5"/>
<gene>
    <name evidence="1" type="ORF">L596_001017</name>
</gene>
<dbReference type="Proteomes" id="UP000298663">
    <property type="component" value="Chromosome X"/>
</dbReference>
<protein>
    <submittedName>
        <fullName evidence="1">Uncharacterized protein</fullName>
    </submittedName>
</protein>
<evidence type="ECO:0000313" key="1">
    <source>
        <dbReference type="EMBL" id="TMS33257.1"/>
    </source>
</evidence>
<comment type="caution">
    <text evidence="1">The sequence shown here is derived from an EMBL/GenBank/DDBJ whole genome shotgun (WGS) entry which is preliminary data.</text>
</comment>